<dbReference type="OrthoDB" id="9810734at2"/>
<dbReference type="InterPro" id="IPR036291">
    <property type="entry name" value="NAD(P)-bd_dom_sf"/>
</dbReference>
<dbReference type="InterPro" id="IPR020904">
    <property type="entry name" value="Sc_DH/Rdtase_CS"/>
</dbReference>
<dbReference type="RefSeq" id="WP_135277800.1">
    <property type="nucleotide sequence ID" value="NZ_PQVH01000009.1"/>
</dbReference>
<name>A0A4Y9VQJ6_9PROT</name>
<keyword evidence="2" id="KW-0560">Oxidoreductase</keyword>
<dbReference type="Pfam" id="PF00106">
    <property type="entry name" value="adh_short"/>
    <property type="match status" value="1"/>
</dbReference>
<dbReference type="SUPFAM" id="SSF51735">
    <property type="entry name" value="NAD(P)-binding Rossmann-fold domains"/>
    <property type="match status" value="1"/>
</dbReference>
<organism evidence="4 5">
    <name type="scientific">Methylotenera oryzisoli</name>
    <dbReference type="NCBI Taxonomy" id="2080758"/>
    <lineage>
        <taxon>Bacteria</taxon>
        <taxon>Pseudomonadati</taxon>
        <taxon>Pseudomonadota</taxon>
        <taxon>Betaproteobacteria</taxon>
        <taxon>Nitrosomonadales</taxon>
        <taxon>Methylophilaceae</taxon>
        <taxon>Methylotenera</taxon>
    </lineage>
</organism>
<accession>A0A4Y9VQJ6</accession>
<evidence type="ECO:0000256" key="3">
    <source>
        <dbReference type="RuleBase" id="RU000363"/>
    </source>
</evidence>
<dbReference type="PROSITE" id="PS00061">
    <property type="entry name" value="ADH_SHORT"/>
    <property type="match status" value="1"/>
</dbReference>
<dbReference type="PANTHER" id="PTHR42901">
    <property type="entry name" value="ALCOHOL DEHYDROGENASE"/>
    <property type="match status" value="1"/>
</dbReference>
<dbReference type="AlphaFoldDB" id="A0A4Y9VQJ6"/>
<dbReference type="PANTHER" id="PTHR42901:SF1">
    <property type="entry name" value="ALCOHOL DEHYDROGENASE"/>
    <property type="match status" value="1"/>
</dbReference>
<proteinExistence type="inferred from homology"/>
<evidence type="ECO:0000313" key="5">
    <source>
        <dbReference type="Proteomes" id="UP000297706"/>
    </source>
</evidence>
<sequence>MSSIVNQGKALITGASTGMGAVYADRLAKRGYDLILVSRDENKLNTVASKIKSDYKVNVTVVPADLTIKSELAQIENLLKADKSITLLVNNAGLGAVTKLAESNMDDIETMIALNVIALTRLSAAIVPGLIANAHGAIINIASIVALAPELLNGAYSGSKSYVVNFTQSMHHELADKGIKVQAVLPGAIDTPFWDKSGLPVNNLPAQIVMSPENLVDAALAGFDLGEVITIPSLPNIEEWYALDNARKALGPNLSHTQAASRYQA</sequence>
<comment type="similarity">
    <text evidence="1 3">Belongs to the short-chain dehydrogenases/reductases (SDR) family.</text>
</comment>
<evidence type="ECO:0000313" key="4">
    <source>
        <dbReference type="EMBL" id="TFW71109.1"/>
    </source>
</evidence>
<protein>
    <submittedName>
        <fullName evidence="4">SDR family oxidoreductase</fullName>
    </submittedName>
</protein>
<evidence type="ECO:0000256" key="2">
    <source>
        <dbReference type="ARBA" id="ARBA00023002"/>
    </source>
</evidence>
<dbReference type="GO" id="GO:0016491">
    <property type="term" value="F:oxidoreductase activity"/>
    <property type="evidence" value="ECO:0007669"/>
    <property type="project" value="UniProtKB-KW"/>
</dbReference>
<evidence type="ECO:0000256" key="1">
    <source>
        <dbReference type="ARBA" id="ARBA00006484"/>
    </source>
</evidence>
<dbReference type="EMBL" id="PQVH01000009">
    <property type="protein sequence ID" value="TFW71109.1"/>
    <property type="molecule type" value="Genomic_DNA"/>
</dbReference>
<dbReference type="PRINTS" id="PR00080">
    <property type="entry name" value="SDRFAMILY"/>
</dbReference>
<keyword evidence="5" id="KW-1185">Reference proteome</keyword>
<dbReference type="Proteomes" id="UP000297706">
    <property type="component" value="Unassembled WGS sequence"/>
</dbReference>
<dbReference type="PRINTS" id="PR00081">
    <property type="entry name" value="GDHRDH"/>
</dbReference>
<dbReference type="InterPro" id="IPR002347">
    <property type="entry name" value="SDR_fam"/>
</dbReference>
<reference evidence="4 5" key="1">
    <citation type="submission" date="2018-02" db="EMBL/GenBank/DDBJ databases">
        <title>A novel lanthanide dependent methylotroph, Methylotenera sp. La3113.</title>
        <authorList>
            <person name="Lv H."/>
            <person name="Tani A."/>
        </authorList>
    </citation>
    <scope>NUCLEOTIDE SEQUENCE [LARGE SCALE GENOMIC DNA]</scope>
    <source>
        <strain evidence="4 5">La3113</strain>
    </source>
</reference>
<comment type="caution">
    <text evidence="4">The sequence shown here is derived from an EMBL/GenBank/DDBJ whole genome shotgun (WGS) entry which is preliminary data.</text>
</comment>
<gene>
    <name evidence="4" type="ORF">C3Y98_07490</name>
</gene>
<dbReference type="PIRSF" id="PIRSF000126">
    <property type="entry name" value="11-beta-HSD1"/>
    <property type="match status" value="1"/>
</dbReference>
<dbReference type="Gene3D" id="3.40.50.720">
    <property type="entry name" value="NAD(P)-binding Rossmann-like Domain"/>
    <property type="match status" value="1"/>
</dbReference>